<evidence type="ECO:0000313" key="3">
    <source>
        <dbReference type="Proteomes" id="UP001334248"/>
    </source>
</evidence>
<dbReference type="RefSeq" id="XP_064724839.1">
    <property type="nucleotide sequence ID" value="XM_064879400.1"/>
</dbReference>
<sequence>MVSVDAGAFSAFVKGELDREALEDRGRHTSDGEGDDNDRDYQAGYSEAANDPEYPMVKYQDRNLRETNANFVQDLRKPVKLESSADDVLIE</sequence>
<protein>
    <submittedName>
        <fullName evidence="2">Uncharacterized protein</fullName>
    </submittedName>
</protein>
<name>A0ABR0R801_9EURO</name>
<dbReference type="Proteomes" id="UP001334248">
    <property type="component" value="Unassembled WGS sequence"/>
</dbReference>
<evidence type="ECO:0000313" key="2">
    <source>
        <dbReference type="EMBL" id="KAK5936749.1"/>
    </source>
</evidence>
<gene>
    <name evidence="2" type="ORF">PMZ80_011012</name>
</gene>
<feature type="compositionally biased region" description="Basic and acidic residues" evidence="1">
    <location>
        <begin position="20"/>
        <end position="31"/>
    </location>
</feature>
<feature type="region of interest" description="Disordered" evidence="1">
    <location>
        <begin position="20"/>
        <end position="56"/>
    </location>
</feature>
<dbReference type="EMBL" id="JAVHJV010000023">
    <property type="protein sequence ID" value="KAK5936749.1"/>
    <property type="molecule type" value="Genomic_DNA"/>
</dbReference>
<proteinExistence type="predicted"/>
<organism evidence="2 3">
    <name type="scientific">Knufia obscura</name>
    <dbReference type="NCBI Taxonomy" id="1635080"/>
    <lineage>
        <taxon>Eukaryota</taxon>
        <taxon>Fungi</taxon>
        <taxon>Dikarya</taxon>
        <taxon>Ascomycota</taxon>
        <taxon>Pezizomycotina</taxon>
        <taxon>Eurotiomycetes</taxon>
        <taxon>Chaetothyriomycetidae</taxon>
        <taxon>Chaetothyriales</taxon>
        <taxon>Trichomeriaceae</taxon>
        <taxon>Knufia</taxon>
    </lineage>
</organism>
<keyword evidence="3" id="KW-1185">Reference proteome</keyword>
<accession>A0ABR0R801</accession>
<reference evidence="2 3" key="1">
    <citation type="journal article" date="2023" name="Res Sq">
        <title>Genomic and morphological characterization of Knufia obscura isolated from the Mars 2020 spacecraft assembly facility.</title>
        <authorList>
            <person name="Chander A.M."/>
            <person name="Teixeira M.M."/>
            <person name="Singh N.K."/>
            <person name="Williams M.P."/>
            <person name="Parker C.W."/>
            <person name="Leo P."/>
            <person name="Stajich J.E."/>
            <person name="Torok T."/>
            <person name="Tighe S."/>
            <person name="Mason C.E."/>
            <person name="Venkateswaran K."/>
        </authorList>
    </citation>
    <scope>NUCLEOTIDE SEQUENCE [LARGE SCALE GENOMIC DNA]</scope>
    <source>
        <strain evidence="2 3">CCFEE 5817</strain>
    </source>
</reference>
<dbReference type="GeneID" id="90004461"/>
<comment type="caution">
    <text evidence="2">The sequence shown here is derived from an EMBL/GenBank/DDBJ whole genome shotgun (WGS) entry which is preliminary data.</text>
</comment>
<evidence type="ECO:0000256" key="1">
    <source>
        <dbReference type="SAM" id="MobiDB-lite"/>
    </source>
</evidence>